<dbReference type="SUPFAM" id="SSF56784">
    <property type="entry name" value="HAD-like"/>
    <property type="match status" value="1"/>
</dbReference>
<accession>A0A5J4KUZ8</accession>
<dbReference type="EMBL" id="BKZW01000003">
    <property type="protein sequence ID" value="GER91022.1"/>
    <property type="molecule type" value="Genomic_DNA"/>
</dbReference>
<sequence>MSVYKCVFLDWAFTLSNSLFWNHFNDPKHLHYPTLQIIQAILFGKNASFKGTSDWMRGKLSSEEVVAYICQQNPTFDPQFLLQELALSCSQMQFVSPLVPMYVRQLQAMGIRVAVATDNMDTFSRWTVPGMRLTTIFDDVLNSYDLKALKMDRDANGESAFFGNYLRTHQIQPGESVLIDDGNEEYGQIIRSFGIEYRQIEPRTGLVPELQKLLVALN</sequence>
<dbReference type="RefSeq" id="WP_151758720.1">
    <property type="nucleotide sequence ID" value="NZ_BKZW01000003.1"/>
</dbReference>
<evidence type="ECO:0008006" key="3">
    <source>
        <dbReference type="Google" id="ProtNLM"/>
    </source>
</evidence>
<reference evidence="1 2" key="1">
    <citation type="submission" date="2019-10" db="EMBL/GenBank/DDBJ databases">
        <title>Dictyobacter vulcani sp. nov., within the class Ktedonobacteria, isolated from soil of volcanic Mt. Zao.</title>
        <authorList>
            <person name="Zheng Y."/>
            <person name="Wang C.M."/>
            <person name="Sakai Y."/>
            <person name="Abe K."/>
            <person name="Yokota A."/>
            <person name="Yabe S."/>
        </authorList>
    </citation>
    <scope>NUCLEOTIDE SEQUENCE [LARGE SCALE GENOMIC DNA]</scope>
    <source>
        <strain evidence="1 2">W12</strain>
    </source>
</reference>
<dbReference type="InterPro" id="IPR036412">
    <property type="entry name" value="HAD-like_sf"/>
</dbReference>
<organism evidence="1 2">
    <name type="scientific">Dictyobacter vulcani</name>
    <dbReference type="NCBI Taxonomy" id="2607529"/>
    <lineage>
        <taxon>Bacteria</taxon>
        <taxon>Bacillati</taxon>
        <taxon>Chloroflexota</taxon>
        <taxon>Ktedonobacteria</taxon>
        <taxon>Ktedonobacterales</taxon>
        <taxon>Dictyobacteraceae</taxon>
        <taxon>Dictyobacter</taxon>
    </lineage>
</organism>
<proteinExistence type="predicted"/>
<dbReference type="AlphaFoldDB" id="A0A5J4KUZ8"/>
<gene>
    <name evidence="1" type="ORF">KDW_51840</name>
</gene>
<evidence type="ECO:0000313" key="1">
    <source>
        <dbReference type="EMBL" id="GER91022.1"/>
    </source>
</evidence>
<dbReference type="Proteomes" id="UP000326912">
    <property type="component" value="Unassembled WGS sequence"/>
</dbReference>
<keyword evidence="2" id="KW-1185">Reference proteome</keyword>
<evidence type="ECO:0000313" key="2">
    <source>
        <dbReference type="Proteomes" id="UP000326912"/>
    </source>
</evidence>
<dbReference type="InterPro" id="IPR023214">
    <property type="entry name" value="HAD_sf"/>
</dbReference>
<comment type="caution">
    <text evidence="1">The sequence shown here is derived from an EMBL/GenBank/DDBJ whole genome shotgun (WGS) entry which is preliminary data.</text>
</comment>
<dbReference type="Gene3D" id="3.40.50.1000">
    <property type="entry name" value="HAD superfamily/HAD-like"/>
    <property type="match status" value="1"/>
</dbReference>
<name>A0A5J4KUZ8_9CHLR</name>
<protein>
    <recommendedName>
        <fullName evidence="3">Haloacid dehalogenase</fullName>
    </recommendedName>
</protein>